<dbReference type="Proteomes" id="UP000736335">
    <property type="component" value="Unassembled WGS sequence"/>
</dbReference>
<reference evidence="3" key="1">
    <citation type="journal article" date="2020" name="Nat. Commun.">
        <title>Large-scale genome sequencing of mycorrhizal fungi provides insights into the early evolution of symbiotic traits.</title>
        <authorList>
            <person name="Miyauchi S."/>
            <person name="Kiss E."/>
            <person name="Kuo A."/>
            <person name="Drula E."/>
            <person name="Kohler A."/>
            <person name="Sanchez-Garcia M."/>
            <person name="Morin E."/>
            <person name="Andreopoulos B."/>
            <person name="Barry K.W."/>
            <person name="Bonito G."/>
            <person name="Buee M."/>
            <person name="Carver A."/>
            <person name="Chen C."/>
            <person name="Cichocki N."/>
            <person name="Clum A."/>
            <person name="Culley D."/>
            <person name="Crous P.W."/>
            <person name="Fauchery L."/>
            <person name="Girlanda M."/>
            <person name="Hayes R.D."/>
            <person name="Keri Z."/>
            <person name="LaButti K."/>
            <person name="Lipzen A."/>
            <person name="Lombard V."/>
            <person name="Magnuson J."/>
            <person name="Maillard F."/>
            <person name="Murat C."/>
            <person name="Nolan M."/>
            <person name="Ohm R.A."/>
            <person name="Pangilinan J."/>
            <person name="Pereira M.F."/>
            <person name="Perotto S."/>
            <person name="Peter M."/>
            <person name="Pfister S."/>
            <person name="Riley R."/>
            <person name="Sitrit Y."/>
            <person name="Stielow J.B."/>
            <person name="Szollosi G."/>
            <person name="Zifcakova L."/>
            <person name="Stursova M."/>
            <person name="Spatafora J.W."/>
            <person name="Tedersoo L."/>
            <person name="Vaario L.M."/>
            <person name="Yamada A."/>
            <person name="Yan M."/>
            <person name="Wang P."/>
            <person name="Xu J."/>
            <person name="Bruns T."/>
            <person name="Baldrian P."/>
            <person name="Vilgalys R."/>
            <person name="Dunand C."/>
            <person name="Henrissat B."/>
            <person name="Grigoriev I.V."/>
            <person name="Hibbett D."/>
            <person name="Nagy L.G."/>
            <person name="Martin F.M."/>
        </authorList>
    </citation>
    <scope>NUCLEOTIDE SEQUENCE</scope>
    <source>
        <strain evidence="3">UH-Tt-Lm1</strain>
    </source>
</reference>
<protein>
    <recommendedName>
        <fullName evidence="2">MalT-like TPR region domain-containing protein</fullName>
    </recommendedName>
</protein>
<dbReference type="InterPro" id="IPR011990">
    <property type="entry name" value="TPR-like_helical_dom_sf"/>
</dbReference>
<dbReference type="Gene3D" id="1.25.40.10">
    <property type="entry name" value="Tetratricopeptide repeat domain"/>
    <property type="match status" value="1"/>
</dbReference>
<feature type="domain" description="MalT-like TPR region" evidence="2">
    <location>
        <begin position="806"/>
        <end position="952"/>
    </location>
</feature>
<dbReference type="PANTHER" id="PTHR47691">
    <property type="entry name" value="REGULATOR-RELATED"/>
    <property type="match status" value="1"/>
</dbReference>
<feature type="region of interest" description="Disordered" evidence="1">
    <location>
        <begin position="202"/>
        <end position="260"/>
    </location>
</feature>
<evidence type="ECO:0000256" key="1">
    <source>
        <dbReference type="SAM" id="MobiDB-lite"/>
    </source>
</evidence>
<dbReference type="OrthoDB" id="1534087at2759"/>
<dbReference type="SMART" id="SM00028">
    <property type="entry name" value="TPR"/>
    <property type="match status" value="5"/>
</dbReference>
<gene>
    <name evidence="3" type="ORF">BJ322DRAFT_327813</name>
</gene>
<dbReference type="Pfam" id="PF17874">
    <property type="entry name" value="TPR_MalT"/>
    <property type="match status" value="1"/>
</dbReference>
<sequence>MESKSQRQKGYHDARSSLNSAIDALNLARGEVATKPAKDVLYSASTLLMTIRNSMINEGNFVELGLACTDACKALHRGMGGNRALDHLSQPVLIVVEQLTATVDEMQKHIVKRGKRNAISRRFHARDDEEAIATWRLVLDQICHVLETESGITAGASVVDVHRDGPNGHTSASYLHHEVLKPGVSNTHTAVSDAYRDVVHTHHTASEVRSGLTGTRTVTSSVNHDTSNNHKEPDTKERKTHASAPGEFPPPQPRSIPGPITDIRRDVKKACTIISEVQRDVVEIQQILNTPKDNDKDQAAQNNVSGETPPPPPRIFFGRDDLIEEIVGFAEQLTPIALIGAGGIGKTSIALTVLHDDRIKQRFGDNRRFIRCDRFPASLTHFLRRLSSTIGTGIENPGNLTSIQPFLSSREMFMILDNAESILDPEGVDAQEICGVVDELSCFKNICLCVTSRISTIPSGFETLEIPTLSAVAACETFYRIYKHGKRSDLVKNILKQLDFHPLSITLLATVAHHNKWGVDRLAREWESRRTGVLETKHKLSLATTIELSLSSPMFQELGPNARGLLGVIAFYPQGIDEKNLDWLFPTISNTAGIFDGFCALSLTYRSEGSVKMLAPLRDYLSPRDPLSSSLLCITRDSYFSRMSTLVNPNRPEFAETRWIMSEDANVEHLLDIFTSIDGNSDNVWGACARLLVHLYWHKPRAVILGPKIEGLPDDHHLKPECLFQLSRLLQASGNYPESKRLQTHTLKLWRDRGNLGWVGSTLLFLSNANMQMHLLEEGIQLAKEALEVYVRLNDTVNQGQCLLQLAQLLHSDNQLDAAEETASRAITLLPEDDHQFIVCGCHRVLGNIYHFKGDEAKAIEHLEVALRIASSHDNWNSTTFWIYYTMVVLYSEQGRIGDAYAHLERAKPHALNDAHNSAYAMVLQAHVWYYESRLEEAESEALRALDAFERLGATEGVERCRRVISKIREEMRPVPLIDLT</sequence>
<feature type="compositionally biased region" description="Basic and acidic residues" evidence="1">
    <location>
        <begin position="227"/>
        <end position="237"/>
    </location>
</feature>
<dbReference type="InterPro" id="IPR041617">
    <property type="entry name" value="TPR_MalT"/>
</dbReference>
<reference evidence="3" key="2">
    <citation type="submission" date="2020-11" db="EMBL/GenBank/DDBJ databases">
        <authorList>
            <consortium name="DOE Joint Genome Institute"/>
            <person name="Kuo A."/>
            <person name="Miyauchi S."/>
            <person name="Kiss E."/>
            <person name="Drula E."/>
            <person name="Kohler A."/>
            <person name="Sanchez-Garcia M."/>
            <person name="Andreopoulos B."/>
            <person name="Barry K.W."/>
            <person name="Bonito G."/>
            <person name="Buee M."/>
            <person name="Carver A."/>
            <person name="Chen C."/>
            <person name="Cichocki N."/>
            <person name="Clum A."/>
            <person name="Culley D."/>
            <person name="Crous P.W."/>
            <person name="Fauchery L."/>
            <person name="Girlanda M."/>
            <person name="Hayes R."/>
            <person name="Keri Z."/>
            <person name="Labutti K."/>
            <person name="Lipzen A."/>
            <person name="Lombard V."/>
            <person name="Magnuson J."/>
            <person name="Maillard F."/>
            <person name="Morin E."/>
            <person name="Murat C."/>
            <person name="Nolan M."/>
            <person name="Ohm R."/>
            <person name="Pangilinan J."/>
            <person name="Pereira M."/>
            <person name="Perotto S."/>
            <person name="Peter M."/>
            <person name="Riley R."/>
            <person name="Sitrit Y."/>
            <person name="Stielow B."/>
            <person name="Szollosi G."/>
            <person name="Zifcakova L."/>
            <person name="Stursova M."/>
            <person name="Spatafora J.W."/>
            <person name="Tedersoo L."/>
            <person name="Vaario L.-M."/>
            <person name="Yamada A."/>
            <person name="Yan M."/>
            <person name="Wang P."/>
            <person name="Xu J."/>
            <person name="Bruns T."/>
            <person name="Baldrian P."/>
            <person name="Vilgalys R."/>
            <person name="Henrissat B."/>
            <person name="Grigoriev I.V."/>
            <person name="Hibbett D."/>
            <person name="Nagy L.G."/>
            <person name="Martin F.M."/>
        </authorList>
    </citation>
    <scope>NUCLEOTIDE SEQUENCE</scope>
    <source>
        <strain evidence="3">UH-Tt-Lm1</strain>
    </source>
</reference>
<dbReference type="AlphaFoldDB" id="A0A9P6H6S3"/>
<organism evidence="3 4">
    <name type="scientific">Thelephora terrestris</name>
    <dbReference type="NCBI Taxonomy" id="56493"/>
    <lineage>
        <taxon>Eukaryota</taxon>
        <taxon>Fungi</taxon>
        <taxon>Dikarya</taxon>
        <taxon>Basidiomycota</taxon>
        <taxon>Agaricomycotina</taxon>
        <taxon>Agaricomycetes</taxon>
        <taxon>Thelephorales</taxon>
        <taxon>Thelephoraceae</taxon>
        <taxon>Thelephora</taxon>
    </lineage>
</organism>
<dbReference type="Gene3D" id="3.40.50.300">
    <property type="entry name" value="P-loop containing nucleotide triphosphate hydrolases"/>
    <property type="match status" value="1"/>
</dbReference>
<dbReference type="InterPro" id="IPR027417">
    <property type="entry name" value="P-loop_NTPase"/>
</dbReference>
<accession>A0A9P6H6S3</accession>
<dbReference type="SUPFAM" id="SSF52540">
    <property type="entry name" value="P-loop containing nucleoside triphosphate hydrolases"/>
    <property type="match status" value="1"/>
</dbReference>
<feature type="compositionally biased region" description="Polar residues" evidence="1">
    <location>
        <begin position="212"/>
        <end position="226"/>
    </location>
</feature>
<feature type="region of interest" description="Disordered" evidence="1">
    <location>
        <begin position="289"/>
        <end position="313"/>
    </location>
</feature>
<evidence type="ECO:0000313" key="4">
    <source>
        <dbReference type="Proteomes" id="UP000736335"/>
    </source>
</evidence>
<evidence type="ECO:0000259" key="2">
    <source>
        <dbReference type="Pfam" id="PF17874"/>
    </source>
</evidence>
<name>A0A9P6H6S3_9AGAM</name>
<dbReference type="EMBL" id="WIUZ02000017">
    <property type="protein sequence ID" value="KAF9780257.1"/>
    <property type="molecule type" value="Genomic_DNA"/>
</dbReference>
<dbReference type="SUPFAM" id="SSF48452">
    <property type="entry name" value="TPR-like"/>
    <property type="match status" value="1"/>
</dbReference>
<comment type="caution">
    <text evidence="3">The sequence shown here is derived from an EMBL/GenBank/DDBJ whole genome shotgun (WGS) entry which is preliminary data.</text>
</comment>
<dbReference type="InterPro" id="IPR019734">
    <property type="entry name" value="TPR_rpt"/>
</dbReference>
<evidence type="ECO:0000313" key="3">
    <source>
        <dbReference type="EMBL" id="KAF9780257.1"/>
    </source>
</evidence>
<dbReference type="PANTHER" id="PTHR47691:SF3">
    <property type="entry name" value="HTH-TYPE TRANSCRIPTIONAL REGULATOR RV0890C-RELATED"/>
    <property type="match status" value="1"/>
</dbReference>
<keyword evidence="4" id="KW-1185">Reference proteome</keyword>
<feature type="compositionally biased region" description="Pro residues" evidence="1">
    <location>
        <begin position="247"/>
        <end position="256"/>
    </location>
</feature>
<proteinExistence type="predicted"/>